<accession>U5DD75</accession>
<feature type="region of interest" description="Disordered" evidence="1">
    <location>
        <begin position="50"/>
        <end position="78"/>
    </location>
</feature>
<reference evidence="4" key="1">
    <citation type="journal article" date="2013" name="Science">
        <title>The Amborella genome and the evolution of flowering plants.</title>
        <authorList>
            <consortium name="Amborella Genome Project"/>
        </authorList>
    </citation>
    <scope>NUCLEOTIDE SEQUENCE [LARGE SCALE GENOMIC DNA]</scope>
</reference>
<feature type="compositionally biased region" description="Polar residues" evidence="1">
    <location>
        <begin position="54"/>
        <end position="78"/>
    </location>
</feature>
<dbReference type="HOGENOM" id="CLU_105630_2_0_1"/>
<keyword evidence="2" id="KW-1133">Transmembrane helix</keyword>
<dbReference type="eggNOG" id="ENOG502S2D8">
    <property type="taxonomic scope" value="Eukaryota"/>
</dbReference>
<organism evidence="3 4">
    <name type="scientific">Amborella trichopoda</name>
    <dbReference type="NCBI Taxonomy" id="13333"/>
    <lineage>
        <taxon>Eukaryota</taxon>
        <taxon>Viridiplantae</taxon>
        <taxon>Streptophyta</taxon>
        <taxon>Embryophyta</taxon>
        <taxon>Tracheophyta</taxon>
        <taxon>Spermatophyta</taxon>
        <taxon>Magnoliopsida</taxon>
        <taxon>Amborellales</taxon>
        <taxon>Amborellaceae</taxon>
        <taxon>Amborella</taxon>
    </lineage>
</organism>
<dbReference type="OMA" id="PNQRNRA"/>
<dbReference type="Gramene" id="ERN20165">
    <property type="protein sequence ID" value="ERN20165"/>
    <property type="gene ID" value="AMTR_s00066p00100560"/>
</dbReference>
<evidence type="ECO:0000313" key="3">
    <source>
        <dbReference type="EMBL" id="ERN20165.1"/>
    </source>
</evidence>
<dbReference type="Proteomes" id="UP000017836">
    <property type="component" value="Unassembled WGS sequence"/>
</dbReference>
<gene>
    <name evidence="3" type="ORF">AMTR_s00066p00100560</name>
</gene>
<dbReference type="PANTHER" id="PTHR36032">
    <property type="entry name" value="PHOSPHOPANTOTHENATE--CYSTEINE LIGASE 2"/>
    <property type="match status" value="1"/>
</dbReference>
<keyword evidence="4" id="KW-1185">Reference proteome</keyword>
<keyword evidence="2" id="KW-0812">Transmembrane</keyword>
<dbReference type="EMBL" id="KI392060">
    <property type="protein sequence ID" value="ERN20165.1"/>
    <property type="molecule type" value="Genomic_DNA"/>
</dbReference>
<protein>
    <submittedName>
        <fullName evidence="3">Uncharacterized protein</fullName>
    </submittedName>
</protein>
<dbReference type="AlphaFoldDB" id="U5DD75"/>
<keyword evidence="2" id="KW-0472">Membrane</keyword>
<evidence type="ECO:0000256" key="1">
    <source>
        <dbReference type="SAM" id="MobiDB-lite"/>
    </source>
</evidence>
<dbReference type="PANTHER" id="PTHR36032:SF1">
    <property type="entry name" value="PHOSPHOPANTOTHENATE--CYSTEINE LIGASE 2"/>
    <property type="match status" value="1"/>
</dbReference>
<feature type="transmembrane region" description="Helical" evidence="2">
    <location>
        <begin position="6"/>
        <end position="25"/>
    </location>
</feature>
<sequence length="161" mass="17476">MLGLLVSMLGLYICCGLLYWAFYGCRNRVLNRRKSGDRFERLNYFHGSEGERSIGTSSKNSSLTEHGEAGSSSSLQNDTNPLVAGSVLVDGCSNSEAAKLMSERWAAAMSSYNDPSVEVTEKPVMYSGSSGSAWGSSKLTYHTMDFFAELQKAILASNAKD</sequence>
<name>U5DD75_AMBTC</name>
<evidence type="ECO:0000313" key="4">
    <source>
        <dbReference type="Proteomes" id="UP000017836"/>
    </source>
</evidence>
<evidence type="ECO:0000256" key="2">
    <source>
        <dbReference type="SAM" id="Phobius"/>
    </source>
</evidence>
<proteinExistence type="predicted"/>